<dbReference type="GO" id="GO:0046872">
    <property type="term" value="F:metal ion binding"/>
    <property type="evidence" value="ECO:0007669"/>
    <property type="project" value="UniProtKB-KW"/>
</dbReference>
<dbReference type="InterPro" id="IPR012093">
    <property type="entry name" value="Pirin"/>
</dbReference>
<evidence type="ECO:0000256" key="3">
    <source>
        <dbReference type="RuleBase" id="RU003457"/>
    </source>
</evidence>
<evidence type="ECO:0000313" key="6">
    <source>
        <dbReference type="EMBL" id="THD10192.1"/>
    </source>
</evidence>
<dbReference type="CDD" id="cd02909">
    <property type="entry name" value="cupin_pirin_N"/>
    <property type="match status" value="1"/>
</dbReference>
<evidence type="ECO:0000313" key="7">
    <source>
        <dbReference type="Proteomes" id="UP000306317"/>
    </source>
</evidence>
<name>A0A4S3KMP8_9GAMM</name>
<accession>A0A4S3KMP8</accession>
<dbReference type="AlphaFoldDB" id="A0A4S3KMP8"/>
<feature type="binding site" evidence="2">
    <location>
        <position position="59"/>
    </location>
    <ligand>
        <name>Fe cation</name>
        <dbReference type="ChEBI" id="CHEBI:24875"/>
    </ligand>
</feature>
<keyword evidence="7" id="KW-1185">Reference proteome</keyword>
<dbReference type="InterPro" id="IPR014710">
    <property type="entry name" value="RmlC-like_jellyroll"/>
</dbReference>
<protein>
    <recommendedName>
        <fullName evidence="8">Pirin</fullName>
    </recommendedName>
</protein>
<proteinExistence type="inferred from homology"/>
<dbReference type="Pfam" id="PF05726">
    <property type="entry name" value="Pirin_C"/>
    <property type="match status" value="1"/>
</dbReference>
<dbReference type="InterPro" id="IPR008778">
    <property type="entry name" value="Pirin_C_dom"/>
</dbReference>
<dbReference type="InterPro" id="IPR003829">
    <property type="entry name" value="Pirin_N_dom"/>
</dbReference>
<comment type="cofactor">
    <cofactor evidence="2">
        <name>Fe cation</name>
        <dbReference type="ChEBI" id="CHEBI:24875"/>
    </cofactor>
    <text evidence="2">Binds 1 Fe cation per subunit.</text>
</comment>
<keyword evidence="2" id="KW-0479">Metal-binding</keyword>
<comment type="similarity">
    <text evidence="1 3">Belongs to the pirin family.</text>
</comment>
<dbReference type="PIRSF" id="PIRSF006232">
    <property type="entry name" value="Pirin"/>
    <property type="match status" value="1"/>
</dbReference>
<dbReference type="PANTHER" id="PTHR13903">
    <property type="entry name" value="PIRIN-RELATED"/>
    <property type="match status" value="1"/>
</dbReference>
<gene>
    <name evidence="6" type="ORF">B1991_00355</name>
</gene>
<evidence type="ECO:0000256" key="2">
    <source>
        <dbReference type="PIRSR" id="PIRSR006232-1"/>
    </source>
</evidence>
<feature type="domain" description="Pirin C-terminal" evidence="5">
    <location>
        <begin position="175"/>
        <end position="272"/>
    </location>
</feature>
<feature type="binding site" evidence="2">
    <location>
        <position position="57"/>
    </location>
    <ligand>
        <name>Fe cation</name>
        <dbReference type="ChEBI" id="CHEBI:24875"/>
    </ligand>
</feature>
<keyword evidence="2" id="KW-0408">Iron</keyword>
<dbReference type="CDD" id="cd02247">
    <property type="entry name" value="cupin_pirin_C"/>
    <property type="match status" value="1"/>
</dbReference>
<dbReference type="Gene3D" id="2.60.120.10">
    <property type="entry name" value="Jelly Rolls"/>
    <property type="match status" value="2"/>
</dbReference>
<dbReference type="EMBL" id="MWIO01000002">
    <property type="protein sequence ID" value="THD10192.1"/>
    <property type="molecule type" value="Genomic_DNA"/>
</dbReference>
<dbReference type="RefSeq" id="WP_136256713.1">
    <property type="nucleotide sequence ID" value="NZ_MWIO01000002.1"/>
</dbReference>
<evidence type="ECO:0000259" key="4">
    <source>
        <dbReference type="Pfam" id="PF02678"/>
    </source>
</evidence>
<organism evidence="6 7">
    <name type="scientific">Rhodanobacter lindaniclasticus</name>
    <dbReference type="NCBI Taxonomy" id="75310"/>
    <lineage>
        <taxon>Bacteria</taxon>
        <taxon>Pseudomonadati</taxon>
        <taxon>Pseudomonadota</taxon>
        <taxon>Gammaproteobacteria</taxon>
        <taxon>Lysobacterales</taxon>
        <taxon>Rhodanobacteraceae</taxon>
        <taxon>Rhodanobacter</taxon>
    </lineage>
</organism>
<comment type="caution">
    <text evidence="6">The sequence shown here is derived from an EMBL/GenBank/DDBJ whole genome shotgun (WGS) entry which is preliminary data.</text>
</comment>
<dbReference type="SUPFAM" id="SSF51182">
    <property type="entry name" value="RmlC-like cupins"/>
    <property type="match status" value="1"/>
</dbReference>
<reference evidence="6 7" key="1">
    <citation type="submission" date="2017-02" db="EMBL/GenBank/DDBJ databases">
        <title>Whole genome sequencing of Rhodanobacter lindaniclasticus DSM 17932.</title>
        <authorList>
            <person name="Kumar S."/>
            <person name="Patil P."/>
            <person name="Patil P.B."/>
        </authorList>
    </citation>
    <scope>NUCLEOTIDE SEQUENCE [LARGE SCALE GENOMIC DNA]</scope>
    <source>
        <strain evidence="6 7">DSM 17932</strain>
    </source>
</reference>
<dbReference type="Pfam" id="PF02678">
    <property type="entry name" value="Pirin"/>
    <property type="match status" value="1"/>
</dbReference>
<dbReference type="OrthoDB" id="9780903at2"/>
<evidence type="ECO:0000259" key="5">
    <source>
        <dbReference type="Pfam" id="PF05726"/>
    </source>
</evidence>
<dbReference type="Proteomes" id="UP000306317">
    <property type="component" value="Unassembled WGS sequence"/>
</dbReference>
<dbReference type="InterPro" id="IPR011051">
    <property type="entry name" value="RmlC_Cupin_sf"/>
</dbReference>
<sequence>MIELVIPQRRRDLGSFEVGRVLPFAQRRMVGPYIFFDRMGPKQLAPGLPREADVRPHPHIGLSTITYLFDGEITHRDSLGSEQAIRPGEVNWMTAGRGITHSERFERLRREGGPLDGVQLWAALPDEREEMEPGFWHYASEALPLFGEGGVSGRMIAGRLAGVASPVKVDSPQFYVHWTLRAGSRVSLPAEYSERAVYVASGDVEVEGQRVEVGSMAVLTPGKSATIAAPGDAVVMALGGEPVGPRYIDWNFVSSSPERLDQARADWAAGRMKLPDLDHDEFIPLPPKLGAKPEPMS</sequence>
<evidence type="ECO:0000256" key="1">
    <source>
        <dbReference type="ARBA" id="ARBA00008416"/>
    </source>
</evidence>
<evidence type="ECO:0008006" key="8">
    <source>
        <dbReference type="Google" id="ProtNLM"/>
    </source>
</evidence>
<feature type="domain" description="Pirin N-terminal" evidence="4">
    <location>
        <begin position="17"/>
        <end position="121"/>
    </location>
</feature>
<feature type="binding site" evidence="2">
    <location>
        <position position="103"/>
    </location>
    <ligand>
        <name>Fe cation</name>
        <dbReference type="ChEBI" id="CHEBI:24875"/>
    </ligand>
</feature>
<feature type="binding site" evidence="2">
    <location>
        <position position="101"/>
    </location>
    <ligand>
        <name>Fe cation</name>
        <dbReference type="ChEBI" id="CHEBI:24875"/>
    </ligand>
</feature>
<dbReference type="PANTHER" id="PTHR13903:SF8">
    <property type="entry name" value="PIRIN"/>
    <property type="match status" value="1"/>
</dbReference>